<comment type="caution">
    <text evidence="2">The sequence shown here is derived from an EMBL/GenBank/DDBJ whole genome shotgun (WGS) entry which is preliminary data.</text>
</comment>
<proteinExistence type="predicted"/>
<keyword evidence="3" id="KW-1185">Reference proteome</keyword>
<accession>A0A811NLE1</accession>
<dbReference type="PANTHER" id="PTHR31264:SF11">
    <property type="entry name" value="OS07G0555100 PROTEIN"/>
    <property type="match status" value="1"/>
</dbReference>
<dbReference type="InterPro" id="IPR001810">
    <property type="entry name" value="F-box_dom"/>
</dbReference>
<dbReference type="PANTHER" id="PTHR31264">
    <property type="entry name" value="OS07G0554500 PROTEIN-RELATED"/>
    <property type="match status" value="1"/>
</dbReference>
<evidence type="ECO:0000313" key="2">
    <source>
        <dbReference type="EMBL" id="CAD6223528.1"/>
    </source>
</evidence>
<reference evidence="2" key="1">
    <citation type="submission" date="2020-10" db="EMBL/GenBank/DDBJ databases">
        <authorList>
            <person name="Han B."/>
            <person name="Lu T."/>
            <person name="Zhao Q."/>
            <person name="Huang X."/>
            <person name="Zhao Y."/>
        </authorList>
    </citation>
    <scope>NUCLEOTIDE SEQUENCE</scope>
</reference>
<dbReference type="SMART" id="SM00256">
    <property type="entry name" value="FBOX"/>
    <property type="match status" value="1"/>
</dbReference>
<dbReference type="Pfam" id="PF12937">
    <property type="entry name" value="F-box-like"/>
    <property type="match status" value="1"/>
</dbReference>
<gene>
    <name evidence="2" type="ORF">NCGR_LOCUS15934</name>
</gene>
<dbReference type="OrthoDB" id="655770at2759"/>
<name>A0A811NLE1_9POAL</name>
<feature type="domain" description="F-box" evidence="1">
    <location>
        <begin position="19"/>
        <end position="60"/>
    </location>
</feature>
<dbReference type="Proteomes" id="UP000604825">
    <property type="component" value="Unassembled WGS sequence"/>
</dbReference>
<dbReference type="EMBL" id="CAJGYO010000004">
    <property type="protein sequence ID" value="CAD6223528.1"/>
    <property type="molecule type" value="Genomic_DNA"/>
</dbReference>
<evidence type="ECO:0000259" key="1">
    <source>
        <dbReference type="SMART" id="SM00256"/>
    </source>
</evidence>
<sequence>MASPPSPIADLRAPRLLSLTDELLEEIFLRLPTPTDLARASTACGSFRRVITDRGFLRRFEAVHTPPFVGFVPEGQDGFYPAQPPYPSAPLARAVANAADFSYSFVPIGRWLKPWRPRDHRQGRVLLECLPKYDDRYDFKRVVFLMDLELVVCDPLHRRYVLLPSVPQEITAQHGRIVDFDAFLAPAGQDEEETSFKVICTARNKTNLFAFVFSSVTGRWCIAASPSWSSLGTEAPGYRKLAYPDYACGCFYWTGHWVGKLLVFDARKMEFSIVNSVPSSYLIESSSKSGIVGGAEGTPLMFFFGSHREDDSLDVLHITKLNTSEPSGQQQMEKIIPLARQCRYSICGVAEGFLFLHGIPGGQPLAHRRQRRNVANREYFLLDVRTSELEKVCEMKHDFFRVHPFSGFAPSLLKPCV</sequence>
<protein>
    <recommendedName>
        <fullName evidence="1">F-box domain-containing protein</fullName>
    </recommendedName>
</protein>
<dbReference type="InterPro" id="IPR036047">
    <property type="entry name" value="F-box-like_dom_sf"/>
</dbReference>
<dbReference type="AlphaFoldDB" id="A0A811NLE1"/>
<evidence type="ECO:0000313" key="3">
    <source>
        <dbReference type="Proteomes" id="UP000604825"/>
    </source>
</evidence>
<organism evidence="2 3">
    <name type="scientific">Miscanthus lutarioriparius</name>
    <dbReference type="NCBI Taxonomy" id="422564"/>
    <lineage>
        <taxon>Eukaryota</taxon>
        <taxon>Viridiplantae</taxon>
        <taxon>Streptophyta</taxon>
        <taxon>Embryophyta</taxon>
        <taxon>Tracheophyta</taxon>
        <taxon>Spermatophyta</taxon>
        <taxon>Magnoliopsida</taxon>
        <taxon>Liliopsida</taxon>
        <taxon>Poales</taxon>
        <taxon>Poaceae</taxon>
        <taxon>PACMAD clade</taxon>
        <taxon>Panicoideae</taxon>
        <taxon>Andropogonodae</taxon>
        <taxon>Andropogoneae</taxon>
        <taxon>Saccharinae</taxon>
        <taxon>Miscanthus</taxon>
    </lineage>
</organism>
<dbReference type="SUPFAM" id="SSF81383">
    <property type="entry name" value="F-box domain"/>
    <property type="match status" value="1"/>
</dbReference>
<dbReference type="Gene3D" id="1.20.1280.50">
    <property type="match status" value="1"/>
</dbReference>